<dbReference type="EMBL" id="JBHSMC010000014">
    <property type="protein sequence ID" value="MFC5465440.1"/>
    <property type="molecule type" value="Genomic_DNA"/>
</dbReference>
<keyword evidence="3" id="KW-1185">Reference proteome</keyword>
<evidence type="ECO:0000313" key="3">
    <source>
        <dbReference type="Proteomes" id="UP001596147"/>
    </source>
</evidence>
<gene>
    <name evidence="2" type="ORF">ACFPM4_11830</name>
</gene>
<organism evidence="2 3">
    <name type="scientific">Lederbergia graminis</name>
    <dbReference type="NCBI Taxonomy" id="735518"/>
    <lineage>
        <taxon>Bacteria</taxon>
        <taxon>Bacillati</taxon>
        <taxon>Bacillota</taxon>
        <taxon>Bacilli</taxon>
        <taxon>Bacillales</taxon>
        <taxon>Bacillaceae</taxon>
        <taxon>Lederbergia</taxon>
    </lineage>
</organism>
<proteinExistence type="predicted"/>
<evidence type="ECO:0000313" key="2">
    <source>
        <dbReference type="EMBL" id="MFC5465440.1"/>
    </source>
</evidence>
<name>A0ABW0LHS0_9BACI</name>
<keyword evidence="1" id="KW-1133">Transmembrane helix</keyword>
<reference evidence="3" key="1">
    <citation type="journal article" date="2019" name="Int. J. Syst. Evol. Microbiol.">
        <title>The Global Catalogue of Microorganisms (GCM) 10K type strain sequencing project: providing services to taxonomists for standard genome sequencing and annotation.</title>
        <authorList>
            <consortium name="The Broad Institute Genomics Platform"/>
            <consortium name="The Broad Institute Genome Sequencing Center for Infectious Disease"/>
            <person name="Wu L."/>
            <person name="Ma J."/>
        </authorList>
    </citation>
    <scope>NUCLEOTIDE SEQUENCE [LARGE SCALE GENOMIC DNA]</scope>
    <source>
        <strain evidence="3">CGMCC 1.12237</strain>
    </source>
</reference>
<keyword evidence="1" id="KW-0472">Membrane</keyword>
<accession>A0ABW0LHS0</accession>
<sequence length="40" mass="4478">MGKKQHDSGPNLKGTLFSVFIVGFVIVAMWFAVYGLYISR</sequence>
<dbReference type="RefSeq" id="WP_144919443.1">
    <property type="nucleotide sequence ID" value="NZ_JBHSMC010000014.1"/>
</dbReference>
<feature type="transmembrane region" description="Helical" evidence="1">
    <location>
        <begin position="16"/>
        <end position="37"/>
    </location>
</feature>
<dbReference type="Proteomes" id="UP001596147">
    <property type="component" value="Unassembled WGS sequence"/>
</dbReference>
<comment type="caution">
    <text evidence="2">The sequence shown here is derived from an EMBL/GenBank/DDBJ whole genome shotgun (WGS) entry which is preliminary data.</text>
</comment>
<protein>
    <submittedName>
        <fullName evidence="2">Cytochrome C oxidase subunit II</fullName>
    </submittedName>
</protein>
<keyword evidence="1" id="KW-0812">Transmembrane</keyword>
<evidence type="ECO:0000256" key="1">
    <source>
        <dbReference type="SAM" id="Phobius"/>
    </source>
</evidence>